<evidence type="ECO:0000313" key="4">
    <source>
        <dbReference type="Proteomes" id="UP001500840"/>
    </source>
</evidence>
<dbReference type="Proteomes" id="UP001500840">
    <property type="component" value="Unassembled WGS sequence"/>
</dbReference>
<feature type="compositionally biased region" description="Gly residues" evidence="1">
    <location>
        <begin position="141"/>
        <end position="151"/>
    </location>
</feature>
<proteinExistence type="predicted"/>
<evidence type="ECO:0008006" key="5">
    <source>
        <dbReference type="Google" id="ProtNLM"/>
    </source>
</evidence>
<feature type="chain" id="PRO_5046064681" description="Secreted protein" evidence="2">
    <location>
        <begin position="23"/>
        <end position="203"/>
    </location>
</feature>
<gene>
    <name evidence="3" type="ORF">GCM10023156_63810</name>
</gene>
<reference evidence="4" key="1">
    <citation type="journal article" date="2019" name="Int. J. Syst. Evol. Microbiol.">
        <title>The Global Catalogue of Microorganisms (GCM) 10K type strain sequencing project: providing services to taxonomists for standard genome sequencing and annotation.</title>
        <authorList>
            <consortium name="The Broad Institute Genomics Platform"/>
            <consortium name="The Broad Institute Genome Sequencing Center for Infectious Disease"/>
            <person name="Wu L."/>
            <person name="Ma J."/>
        </authorList>
    </citation>
    <scope>NUCLEOTIDE SEQUENCE [LARGE SCALE GENOMIC DNA]</scope>
    <source>
        <strain evidence="4">JCM 17759</strain>
    </source>
</reference>
<comment type="caution">
    <text evidence="3">The sequence shown here is derived from an EMBL/GenBank/DDBJ whole genome shotgun (WGS) entry which is preliminary data.</text>
</comment>
<protein>
    <recommendedName>
        <fullName evidence="5">Secreted protein</fullName>
    </recommendedName>
</protein>
<name>A0ABP8NS43_9BACT</name>
<keyword evidence="2" id="KW-0732">Signal</keyword>
<evidence type="ECO:0000313" key="3">
    <source>
        <dbReference type="EMBL" id="GAA4470490.1"/>
    </source>
</evidence>
<organism evidence="3 4">
    <name type="scientific">Novipirellula rosea</name>
    <dbReference type="NCBI Taxonomy" id="1031540"/>
    <lineage>
        <taxon>Bacteria</taxon>
        <taxon>Pseudomonadati</taxon>
        <taxon>Planctomycetota</taxon>
        <taxon>Planctomycetia</taxon>
        <taxon>Pirellulales</taxon>
        <taxon>Pirellulaceae</taxon>
        <taxon>Novipirellula</taxon>
    </lineage>
</organism>
<evidence type="ECO:0000256" key="1">
    <source>
        <dbReference type="SAM" id="MobiDB-lite"/>
    </source>
</evidence>
<sequence length="203" mass="22168">MAFMKNVVMVLMNLVIASQCGAADWLTLPGKFSHDPVTAQRVDQFQPTAAPTVPEVANFKTSGYTHVRSRLNYGQSSDNYHRVETWGDVVRPYGEWQLPYRPYSVPYAAWGAPFAGLNITPFGYGAGGAYGAGGNEFGGNGFGPRGNGQFGRGHYDNGQDDNGQDDNGQDENARAGNGYDGHAPHDPNRHRSGYPPQTDWPRR</sequence>
<feature type="region of interest" description="Disordered" evidence="1">
    <location>
        <begin position="141"/>
        <end position="203"/>
    </location>
</feature>
<evidence type="ECO:0000256" key="2">
    <source>
        <dbReference type="SAM" id="SignalP"/>
    </source>
</evidence>
<feature type="signal peptide" evidence="2">
    <location>
        <begin position="1"/>
        <end position="22"/>
    </location>
</feature>
<accession>A0ABP8NS43</accession>
<dbReference type="EMBL" id="BAABGA010000112">
    <property type="protein sequence ID" value="GAA4470490.1"/>
    <property type="molecule type" value="Genomic_DNA"/>
</dbReference>
<keyword evidence="4" id="KW-1185">Reference proteome</keyword>
<feature type="compositionally biased region" description="Acidic residues" evidence="1">
    <location>
        <begin position="158"/>
        <end position="169"/>
    </location>
</feature>